<dbReference type="EMBL" id="NBNE01000631">
    <property type="protein sequence ID" value="OWZ18173.1"/>
    <property type="molecule type" value="Genomic_DNA"/>
</dbReference>
<evidence type="ECO:0000256" key="3">
    <source>
        <dbReference type="ARBA" id="ARBA00022759"/>
    </source>
</evidence>
<protein>
    <submittedName>
        <fullName evidence="10">Copia protein</fullName>
    </submittedName>
</protein>
<comment type="caution">
    <text evidence="10">The sequence shown here is derived from an EMBL/GenBank/DDBJ whole genome shotgun (WGS) entry which is preliminary data.</text>
</comment>
<dbReference type="Gene3D" id="3.30.420.10">
    <property type="entry name" value="Ribonuclease H-like superfamily/Ribonuclease H"/>
    <property type="match status" value="1"/>
</dbReference>
<sequence>MRTILERVRALLIDDGLRRQLWGECCQYVIHLINVTSSSVLPDGVTAYELWHGKKPSLQYIKVLGCAAFTLTPEPHRNKLEA</sequence>
<evidence type="ECO:0000313" key="10">
    <source>
        <dbReference type="EMBL" id="OWZ18173.1"/>
    </source>
</evidence>
<dbReference type="GO" id="GO:0046872">
    <property type="term" value="F:metal ion binding"/>
    <property type="evidence" value="ECO:0007669"/>
    <property type="project" value="UniProtKB-KW"/>
</dbReference>
<dbReference type="GO" id="GO:0003964">
    <property type="term" value="F:RNA-directed DNA polymerase activity"/>
    <property type="evidence" value="ECO:0007669"/>
    <property type="project" value="UniProtKB-KW"/>
</dbReference>
<accession>A0A225WKE6</accession>
<keyword evidence="8" id="KW-0239">DNA-directed DNA polymerase</keyword>
<evidence type="ECO:0000313" key="11">
    <source>
        <dbReference type="Proteomes" id="UP000198211"/>
    </source>
</evidence>
<dbReference type="InterPro" id="IPR039537">
    <property type="entry name" value="Retrotran_Ty1/copia-like"/>
</dbReference>
<evidence type="ECO:0000256" key="2">
    <source>
        <dbReference type="ARBA" id="ARBA00022723"/>
    </source>
</evidence>
<organism evidence="10 11">
    <name type="scientific">Phytophthora megakarya</name>
    <dbReference type="NCBI Taxonomy" id="4795"/>
    <lineage>
        <taxon>Eukaryota</taxon>
        <taxon>Sar</taxon>
        <taxon>Stramenopiles</taxon>
        <taxon>Oomycota</taxon>
        <taxon>Peronosporomycetes</taxon>
        <taxon>Peronosporales</taxon>
        <taxon>Peronosporaceae</taxon>
        <taxon>Phytophthora</taxon>
    </lineage>
</organism>
<dbReference type="InterPro" id="IPR036397">
    <property type="entry name" value="RNaseH_sf"/>
</dbReference>
<keyword evidence="4" id="KW-0378">Hydrolase</keyword>
<proteinExistence type="predicted"/>
<keyword evidence="7" id="KW-0695">RNA-directed DNA polymerase</keyword>
<dbReference type="AlphaFoldDB" id="A0A225WKE6"/>
<dbReference type="GO" id="GO:0004519">
    <property type="term" value="F:endonuclease activity"/>
    <property type="evidence" value="ECO:0007669"/>
    <property type="project" value="UniProtKB-KW"/>
</dbReference>
<keyword evidence="3" id="KW-0255">Endonuclease</keyword>
<dbReference type="PANTHER" id="PTHR42648">
    <property type="entry name" value="TRANSPOSASE, PUTATIVE-RELATED"/>
    <property type="match status" value="1"/>
</dbReference>
<dbReference type="GO" id="GO:0003887">
    <property type="term" value="F:DNA-directed DNA polymerase activity"/>
    <property type="evidence" value="ECO:0007669"/>
    <property type="project" value="UniProtKB-KW"/>
</dbReference>
<dbReference type="Proteomes" id="UP000198211">
    <property type="component" value="Unassembled WGS sequence"/>
</dbReference>
<gene>
    <name evidence="10" type="ORF">PHMEG_0007788</name>
</gene>
<keyword evidence="6" id="KW-0229">DNA integration</keyword>
<evidence type="ECO:0000256" key="7">
    <source>
        <dbReference type="ARBA" id="ARBA00022918"/>
    </source>
</evidence>
<dbReference type="GO" id="GO:0003676">
    <property type="term" value="F:nucleic acid binding"/>
    <property type="evidence" value="ECO:0007669"/>
    <property type="project" value="InterPro"/>
</dbReference>
<dbReference type="GO" id="GO:0006310">
    <property type="term" value="P:DNA recombination"/>
    <property type="evidence" value="ECO:0007669"/>
    <property type="project" value="UniProtKB-KW"/>
</dbReference>
<evidence type="ECO:0000256" key="1">
    <source>
        <dbReference type="ARBA" id="ARBA00022722"/>
    </source>
</evidence>
<keyword evidence="8" id="KW-0548">Nucleotidyltransferase</keyword>
<keyword evidence="11" id="KW-1185">Reference proteome</keyword>
<keyword evidence="1" id="KW-0540">Nuclease</keyword>
<evidence type="ECO:0000256" key="9">
    <source>
        <dbReference type="ARBA" id="ARBA00023172"/>
    </source>
</evidence>
<evidence type="ECO:0000256" key="6">
    <source>
        <dbReference type="ARBA" id="ARBA00022908"/>
    </source>
</evidence>
<dbReference type="GO" id="GO:0016787">
    <property type="term" value="F:hydrolase activity"/>
    <property type="evidence" value="ECO:0007669"/>
    <property type="project" value="UniProtKB-KW"/>
</dbReference>
<keyword evidence="5" id="KW-0460">Magnesium</keyword>
<evidence type="ECO:0000256" key="8">
    <source>
        <dbReference type="ARBA" id="ARBA00022932"/>
    </source>
</evidence>
<keyword evidence="9" id="KW-0233">DNA recombination</keyword>
<dbReference type="PANTHER" id="PTHR42648:SF11">
    <property type="entry name" value="TRANSPOSON TY4-P GAG-POL POLYPROTEIN"/>
    <property type="match status" value="1"/>
</dbReference>
<dbReference type="STRING" id="4795.A0A225WKE6"/>
<evidence type="ECO:0000256" key="5">
    <source>
        <dbReference type="ARBA" id="ARBA00022842"/>
    </source>
</evidence>
<reference evidence="11" key="1">
    <citation type="submission" date="2017-03" db="EMBL/GenBank/DDBJ databases">
        <title>Phytopthora megakarya and P. palmivora, two closely related causual agents of cacao black pod achieved similar genome size and gene model numbers by different mechanisms.</title>
        <authorList>
            <person name="Ali S."/>
            <person name="Shao J."/>
            <person name="Larry D.J."/>
            <person name="Kronmiller B."/>
            <person name="Shen D."/>
            <person name="Strem M.D."/>
            <person name="Melnick R.L."/>
            <person name="Guiltinan M.J."/>
            <person name="Tyler B.M."/>
            <person name="Meinhardt L.W."/>
            <person name="Bailey B.A."/>
        </authorList>
    </citation>
    <scope>NUCLEOTIDE SEQUENCE [LARGE SCALE GENOMIC DNA]</scope>
    <source>
        <strain evidence="11">zdho120</strain>
    </source>
</reference>
<name>A0A225WKE6_9STRA</name>
<dbReference type="GO" id="GO:0015074">
    <property type="term" value="P:DNA integration"/>
    <property type="evidence" value="ECO:0007669"/>
    <property type="project" value="UniProtKB-KW"/>
</dbReference>
<evidence type="ECO:0000256" key="4">
    <source>
        <dbReference type="ARBA" id="ARBA00022801"/>
    </source>
</evidence>
<dbReference type="OrthoDB" id="6754191at2759"/>
<keyword evidence="2" id="KW-0479">Metal-binding</keyword>
<keyword evidence="8" id="KW-0808">Transferase</keyword>